<keyword evidence="3" id="KW-1185">Reference proteome</keyword>
<evidence type="ECO:0000313" key="2">
    <source>
        <dbReference type="EMBL" id="RGP61958.1"/>
    </source>
</evidence>
<feature type="compositionally biased region" description="Polar residues" evidence="1">
    <location>
        <begin position="155"/>
        <end position="166"/>
    </location>
</feature>
<sequence length="834" mass="92469">MALNSPGHRSVSRSSLQSTAYGTQESTSNAPRQRSSSQPRLPFQSLNETSILLRPPGPLESMLKTTTETGDLGIYSINLPSLGTRHYPPHSRASHKDKRRQSRSRRNGFKYGATSDDRKLLPSYRDPTSEILSLYGGSQTPYSSSRRVPSYKSSGTFSSQRSNSGLQCPRSPFPYPAHLKRPGVRPSSPAATDDGLVDYRRMVEIDRSAHRTTSGSYMTRGHRRYHQYPPLSLRPEYSRSASSLPMRTSSAPYYGSGIDSLGALGGKIQLYPESPYRQFVAGDQSVRSASLTSIVEMYQGKSLDDSVQPIRSPCSVYYDYIEDCEETFPDQLLNGSPVCSSDRDVKDMSKENTVQDASIEIDIENKAERASAVQSGGSSEEDWVWDKPEGGTVAEDSQLTQDVSCIPSKAIAPYVEERRPQTKENDAPMKLPSYLGPHRLNASTNIGDQNHTNKQATTEQNVQESKAHANILSPNPISPAHQLRLLNSIPQLMKALLPLPCENKCNKQNTCTASFKDTEVHTNLLFADSPVDMSTPVRSGSGTGETSLEPVFGGKDLRTSSHQWILSQPQMVQSRFKVRVKPSQSSGLHRKWIADSPKVPGRSSSSPAKPRLRLKVSRNRVSSKLMNPDDIHVCNEGLRQHKSLLELGNVPRRETSLDRSSLGKALEEQLNQLSADKPLSNIDEGTTRGYSPPISDQFDISYPSPTKGMVMAELVPRSNLEGSPDPFDRQQWDFVSRPSPRPLRYKTSGLPPNGLKRVNGGQLRAMSSIDDINPATLGSDIVSDSSDDSTLAPSQITVMLSQRLRNKTLRVKRWVLELKRTVQNFVRRAQNRRQ</sequence>
<dbReference type="Proteomes" id="UP000266152">
    <property type="component" value="Unassembled WGS sequence"/>
</dbReference>
<reference evidence="2 3" key="1">
    <citation type="journal article" date="2018" name="PLoS Pathog.">
        <title>Evolution of structural diversity of trichothecenes, a family of toxins produced by plant pathogenic and entomopathogenic fungi.</title>
        <authorList>
            <person name="Proctor R.H."/>
            <person name="McCormick S.P."/>
            <person name="Kim H.S."/>
            <person name="Cardoza R.E."/>
            <person name="Stanley A.M."/>
            <person name="Lindo L."/>
            <person name="Kelly A."/>
            <person name="Brown D.W."/>
            <person name="Lee T."/>
            <person name="Vaughan M.M."/>
            <person name="Alexander N.J."/>
            <person name="Busman M."/>
            <person name="Gutierrez S."/>
        </authorList>
    </citation>
    <scope>NUCLEOTIDE SEQUENCE [LARGE SCALE GENOMIC DNA]</scope>
    <source>
        <strain evidence="2 3">NRRL 3299</strain>
    </source>
</reference>
<feature type="region of interest" description="Disordered" evidence="1">
    <location>
        <begin position="79"/>
        <end position="193"/>
    </location>
</feature>
<evidence type="ECO:0000256" key="1">
    <source>
        <dbReference type="SAM" id="MobiDB-lite"/>
    </source>
</evidence>
<accession>A0A395RP94</accession>
<evidence type="ECO:0000313" key="3">
    <source>
        <dbReference type="Proteomes" id="UP000266152"/>
    </source>
</evidence>
<protein>
    <submittedName>
        <fullName evidence="2">Uncharacterized protein</fullName>
    </submittedName>
</protein>
<dbReference type="AlphaFoldDB" id="A0A395RP94"/>
<proteinExistence type="predicted"/>
<feature type="compositionally biased region" description="Polar residues" evidence="1">
    <location>
        <begin position="536"/>
        <end position="546"/>
    </location>
</feature>
<feature type="region of interest" description="Disordered" evidence="1">
    <location>
        <begin position="1"/>
        <end position="59"/>
    </location>
</feature>
<dbReference type="STRING" id="5514.A0A395RP94"/>
<feature type="region of interest" description="Disordered" evidence="1">
    <location>
        <begin position="580"/>
        <end position="611"/>
    </location>
</feature>
<dbReference type="EMBL" id="PXOF01000155">
    <property type="protein sequence ID" value="RGP61958.1"/>
    <property type="molecule type" value="Genomic_DNA"/>
</dbReference>
<feature type="region of interest" description="Disordered" evidence="1">
    <location>
        <begin position="442"/>
        <end position="466"/>
    </location>
</feature>
<organism evidence="2 3">
    <name type="scientific">Fusarium sporotrichioides</name>
    <dbReference type="NCBI Taxonomy" id="5514"/>
    <lineage>
        <taxon>Eukaryota</taxon>
        <taxon>Fungi</taxon>
        <taxon>Dikarya</taxon>
        <taxon>Ascomycota</taxon>
        <taxon>Pezizomycotina</taxon>
        <taxon>Sordariomycetes</taxon>
        <taxon>Hypocreomycetidae</taxon>
        <taxon>Hypocreales</taxon>
        <taxon>Nectriaceae</taxon>
        <taxon>Fusarium</taxon>
    </lineage>
</organism>
<feature type="compositionally biased region" description="Basic residues" evidence="1">
    <location>
        <begin position="87"/>
        <end position="108"/>
    </location>
</feature>
<feature type="region of interest" description="Disordered" evidence="1">
    <location>
        <begin position="678"/>
        <end position="697"/>
    </location>
</feature>
<comment type="caution">
    <text evidence="2">The sequence shown here is derived from an EMBL/GenBank/DDBJ whole genome shotgun (WGS) entry which is preliminary data.</text>
</comment>
<feature type="compositionally biased region" description="Polar residues" evidence="1">
    <location>
        <begin position="442"/>
        <end position="464"/>
    </location>
</feature>
<feature type="region of interest" description="Disordered" evidence="1">
    <location>
        <begin position="531"/>
        <end position="553"/>
    </location>
</feature>
<name>A0A395RP94_FUSSP</name>
<gene>
    <name evidence="2" type="ORF">FSPOR_9628</name>
</gene>
<feature type="compositionally biased region" description="Low complexity" evidence="1">
    <location>
        <begin position="141"/>
        <end position="154"/>
    </location>
</feature>
<feature type="compositionally biased region" description="Polar residues" evidence="1">
    <location>
        <begin position="12"/>
        <end position="50"/>
    </location>
</feature>